<gene>
    <name evidence="1" type="ORF">G2W53_024455</name>
</gene>
<accession>A0A834TC32</accession>
<evidence type="ECO:0000313" key="2">
    <source>
        <dbReference type="Proteomes" id="UP000634136"/>
    </source>
</evidence>
<dbReference type="AlphaFoldDB" id="A0A834TC32"/>
<evidence type="ECO:0000313" key="1">
    <source>
        <dbReference type="EMBL" id="KAF7819000.1"/>
    </source>
</evidence>
<organism evidence="1 2">
    <name type="scientific">Senna tora</name>
    <dbReference type="NCBI Taxonomy" id="362788"/>
    <lineage>
        <taxon>Eukaryota</taxon>
        <taxon>Viridiplantae</taxon>
        <taxon>Streptophyta</taxon>
        <taxon>Embryophyta</taxon>
        <taxon>Tracheophyta</taxon>
        <taxon>Spermatophyta</taxon>
        <taxon>Magnoliopsida</taxon>
        <taxon>eudicotyledons</taxon>
        <taxon>Gunneridae</taxon>
        <taxon>Pentapetalae</taxon>
        <taxon>rosids</taxon>
        <taxon>fabids</taxon>
        <taxon>Fabales</taxon>
        <taxon>Fabaceae</taxon>
        <taxon>Caesalpinioideae</taxon>
        <taxon>Cassia clade</taxon>
        <taxon>Senna</taxon>
    </lineage>
</organism>
<protein>
    <submittedName>
        <fullName evidence="1">Uncharacterized protein</fullName>
    </submittedName>
</protein>
<reference evidence="1" key="1">
    <citation type="submission" date="2020-09" db="EMBL/GenBank/DDBJ databases">
        <title>Genome-Enabled Discovery of Anthraquinone Biosynthesis in Senna tora.</title>
        <authorList>
            <person name="Kang S.-H."/>
            <person name="Pandey R.P."/>
            <person name="Lee C.-M."/>
            <person name="Sim J.-S."/>
            <person name="Jeong J.-T."/>
            <person name="Choi B.-S."/>
            <person name="Jung M."/>
            <person name="Ginzburg D."/>
            <person name="Zhao K."/>
            <person name="Won S.Y."/>
            <person name="Oh T.-J."/>
            <person name="Yu Y."/>
            <person name="Kim N.-H."/>
            <person name="Lee O.R."/>
            <person name="Lee T.-H."/>
            <person name="Bashyal P."/>
            <person name="Kim T.-S."/>
            <person name="Lee W.-H."/>
            <person name="Kawkins C."/>
            <person name="Kim C.-K."/>
            <person name="Kim J.S."/>
            <person name="Ahn B.O."/>
            <person name="Rhee S.Y."/>
            <person name="Sohng J.K."/>
        </authorList>
    </citation>
    <scope>NUCLEOTIDE SEQUENCE</scope>
    <source>
        <tissue evidence="1">Leaf</tissue>
    </source>
</reference>
<name>A0A834TC32_9FABA</name>
<sequence>MVVNWDVTNKENPSANNIGWTWAQLLNAKAFKARNP</sequence>
<proteinExistence type="predicted"/>
<comment type="caution">
    <text evidence="1">The sequence shown here is derived from an EMBL/GenBank/DDBJ whole genome shotgun (WGS) entry which is preliminary data.</text>
</comment>
<keyword evidence="2" id="KW-1185">Reference proteome</keyword>
<dbReference type="EMBL" id="JAAIUW010000008">
    <property type="protein sequence ID" value="KAF7819000.1"/>
    <property type="molecule type" value="Genomic_DNA"/>
</dbReference>
<dbReference type="Proteomes" id="UP000634136">
    <property type="component" value="Unassembled WGS sequence"/>
</dbReference>